<evidence type="ECO:0000256" key="4">
    <source>
        <dbReference type="ARBA" id="ARBA00022989"/>
    </source>
</evidence>
<sequence length="470" mass="52633">MTTVSRKKLFIENFLAYGAINALDKIVPLVMLPIVTRLLTDSADYGRFEMFNTIVGFGSAFAILGIYDAMFREYFEKEDGEYKSLVVSVAVKIVFFSACIVSLILVIFSKAVSSIFLNTSESWHIVVTAAIGVFLSANRAIISAPTRMKNQRRVYIFSGVSYSAIYYAFAILFIKLGMSYNGLIYGNLIASLYMFIFFFYLNHRDFKLGLFSSNVAKELLKIGVPLVPCFVIYWAFNSMDKIMISHMLGLRDVGIYSIGAKVASISTFIYASFVGGWQYFAFSTMKDKDQVELTSKIFEYLGVLSFIAFAIVILFDNFVFDKLFTENYKRGVAVFPYLFLSPLILMLFQTAGNQLLVIKKSYISTICLLGGLLVNLVLNYIFIPRFGIKGAGVATLMGYATSVIILLLVTEKLKLTKISLRFAIISGVTGVALTQIFFNTLHPLFSATLIICMSVILYKEDIIHCCNKGK</sequence>
<gene>
    <name evidence="7" type="ORF">NE630_09485</name>
</gene>
<feature type="transmembrane region" description="Helical" evidence="6">
    <location>
        <begin position="362"/>
        <end position="382"/>
    </location>
</feature>
<name>A0AAW5K485_9BACT</name>
<protein>
    <submittedName>
        <fullName evidence="7">Oligosaccharide flippase family protein</fullName>
    </submittedName>
</protein>
<feature type="transmembrane region" description="Helical" evidence="6">
    <location>
        <begin position="154"/>
        <end position="174"/>
    </location>
</feature>
<keyword evidence="2" id="KW-1003">Cell membrane</keyword>
<keyword evidence="4 6" id="KW-1133">Transmembrane helix</keyword>
<feature type="transmembrane region" description="Helical" evidence="6">
    <location>
        <begin position="388"/>
        <end position="408"/>
    </location>
</feature>
<dbReference type="Proteomes" id="UP001205919">
    <property type="component" value="Unassembled WGS sequence"/>
</dbReference>
<evidence type="ECO:0000256" key="5">
    <source>
        <dbReference type="ARBA" id="ARBA00023136"/>
    </source>
</evidence>
<feature type="transmembrane region" description="Helical" evidence="6">
    <location>
        <begin position="420"/>
        <end position="438"/>
    </location>
</feature>
<keyword evidence="5 6" id="KW-0472">Membrane</keyword>
<organism evidence="7 8">
    <name type="scientific">Cloacibacillus evryensis</name>
    <dbReference type="NCBI Taxonomy" id="508460"/>
    <lineage>
        <taxon>Bacteria</taxon>
        <taxon>Thermotogati</taxon>
        <taxon>Synergistota</taxon>
        <taxon>Synergistia</taxon>
        <taxon>Synergistales</taxon>
        <taxon>Synergistaceae</taxon>
        <taxon>Cloacibacillus</taxon>
    </lineage>
</organism>
<feature type="transmembrane region" description="Helical" evidence="6">
    <location>
        <begin position="180"/>
        <end position="199"/>
    </location>
</feature>
<evidence type="ECO:0000256" key="6">
    <source>
        <dbReference type="SAM" id="Phobius"/>
    </source>
</evidence>
<comment type="caution">
    <text evidence="7">The sequence shown here is derived from an EMBL/GenBank/DDBJ whole genome shotgun (WGS) entry which is preliminary data.</text>
</comment>
<comment type="subcellular location">
    <subcellularLocation>
        <location evidence="1">Cell membrane</location>
        <topology evidence="1">Multi-pass membrane protein</topology>
    </subcellularLocation>
</comment>
<evidence type="ECO:0000313" key="8">
    <source>
        <dbReference type="Proteomes" id="UP001205919"/>
    </source>
</evidence>
<feature type="transmembrane region" description="Helical" evidence="6">
    <location>
        <begin position="14"/>
        <end position="35"/>
    </location>
</feature>
<dbReference type="RefSeq" id="WP_256181992.1">
    <property type="nucleotide sequence ID" value="NZ_JANFYT010000018.1"/>
</dbReference>
<feature type="transmembrane region" description="Helical" evidence="6">
    <location>
        <begin position="82"/>
        <end position="108"/>
    </location>
</feature>
<feature type="transmembrane region" description="Helical" evidence="6">
    <location>
        <begin position="332"/>
        <end position="350"/>
    </location>
</feature>
<evidence type="ECO:0000256" key="3">
    <source>
        <dbReference type="ARBA" id="ARBA00022692"/>
    </source>
</evidence>
<evidence type="ECO:0000313" key="7">
    <source>
        <dbReference type="EMBL" id="MCQ4814659.1"/>
    </source>
</evidence>
<keyword evidence="3 6" id="KW-0812">Transmembrane</keyword>
<dbReference type="PANTHER" id="PTHR30250">
    <property type="entry name" value="PST FAMILY PREDICTED COLANIC ACID TRANSPORTER"/>
    <property type="match status" value="1"/>
</dbReference>
<dbReference type="GO" id="GO:0005886">
    <property type="term" value="C:plasma membrane"/>
    <property type="evidence" value="ECO:0007669"/>
    <property type="project" value="UniProtKB-SubCell"/>
</dbReference>
<feature type="transmembrane region" description="Helical" evidence="6">
    <location>
        <begin position="219"/>
        <end position="236"/>
    </location>
</feature>
<keyword evidence="8" id="KW-1185">Reference proteome</keyword>
<proteinExistence type="predicted"/>
<feature type="transmembrane region" description="Helical" evidence="6">
    <location>
        <begin position="50"/>
        <end position="70"/>
    </location>
</feature>
<dbReference type="PANTHER" id="PTHR30250:SF11">
    <property type="entry name" value="O-ANTIGEN TRANSPORTER-RELATED"/>
    <property type="match status" value="1"/>
</dbReference>
<feature type="transmembrane region" description="Helical" evidence="6">
    <location>
        <begin position="123"/>
        <end position="142"/>
    </location>
</feature>
<feature type="transmembrane region" description="Helical" evidence="6">
    <location>
        <begin position="300"/>
        <end position="320"/>
    </location>
</feature>
<evidence type="ECO:0000256" key="1">
    <source>
        <dbReference type="ARBA" id="ARBA00004651"/>
    </source>
</evidence>
<dbReference type="AlphaFoldDB" id="A0AAW5K485"/>
<accession>A0AAW5K485</accession>
<dbReference type="Pfam" id="PF13440">
    <property type="entry name" value="Polysacc_synt_3"/>
    <property type="match status" value="1"/>
</dbReference>
<dbReference type="EMBL" id="JANFYT010000018">
    <property type="protein sequence ID" value="MCQ4814659.1"/>
    <property type="molecule type" value="Genomic_DNA"/>
</dbReference>
<dbReference type="InterPro" id="IPR050833">
    <property type="entry name" value="Poly_Biosynth_Transport"/>
</dbReference>
<evidence type="ECO:0000256" key="2">
    <source>
        <dbReference type="ARBA" id="ARBA00022475"/>
    </source>
</evidence>
<reference evidence="7 8" key="1">
    <citation type="submission" date="2022-06" db="EMBL/GenBank/DDBJ databases">
        <title>Isolation of gut microbiota from human fecal samples.</title>
        <authorList>
            <person name="Pamer E.G."/>
            <person name="Barat B."/>
            <person name="Waligurski E."/>
            <person name="Medina S."/>
            <person name="Paddock L."/>
            <person name="Mostad J."/>
        </authorList>
    </citation>
    <scope>NUCLEOTIDE SEQUENCE [LARGE SCALE GENOMIC DNA]</scope>
    <source>
        <strain evidence="7 8">DFI.9.90</strain>
    </source>
</reference>
<feature type="transmembrane region" description="Helical" evidence="6">
    <location>
        <begin position="444"/>
        <end position="460"/>
    </location>
</feature>
<feature type="transmembrane region" description="Helical" evidence="6">
    <location>
        <begin position="256"/>
        <end position="280"/>
    </location>
</feature>